<gene>
    <name evidence="1" type="ORF">SYYSPA8_36875</name>
</gene>
<evidence type="ECO:0000313" key="1">
    <source>
        <dbReference type="EMBL" id="BDT39493.1"/>
    </source>
</evidence>
<dbReference type="RefSeq" id="WP_323451976.1">
    <property type="nucleotide sequence ID" value="NZ_LC735414.1"/>
</dbReference>
<reference evidence="1 2" key="1">
    <citation type="submission" date="2022-10" db="EMBL/GenBank/DDBJ databases">
        <title>Draft genome sequence of Streptomyces sp. YSPA8.</title>
        <authorList>
            <person name="Moriuchi R."/>
            <person name="Dohra H."/>
            <person name="Yamamura H."/>
            <person name="Kodani S."/>
        </authorList>
    </citation>
    <scope>NUCLEOTIDE SEQUENCE [LARGE SCALE GENOMIC DNA]</scope>
    <source>
        <strain evidence="1 2">YSPA8</strain>
        <plasmid evidence="1 2">pYSPA8-1</plasmid>
    </source>
</reference>
<dbReference type="Proteomes" id="UP001291653">
    <property type="component" value="Plasmid pYSPA8-1"/>
</dbReference>
<name>A0AA86IWV0_9ACTN</name>
<evidence type="ECO:0000313" key="2">
    <source>
        <dbReference type="Proteomes" id="UP001291653"/>
    </source>
</evidence>
<proteinExistence type="predicted"/>
<keyword evidence="2" id="KW-1185">Reference proteome</keyword>
<keyword evidence="1" id="KW-0614">Plasmid</keyword>
<geneLocation type="plasmid" evidence="1 2">
    <name>pYSPA8-1</name>
</geneLocation>
<organism evidence="1 2">
    <name type="scientific">Streptomyces yaizuensis</name>
    <dbReference type="NCBI Taxonomy" id="2989713"/>
    <lineage>
        <taxon>Bacteria</taxon>
        <taxon>Bacillati</taxon>
        <taxon>Actinomycetota</taxon>
        <taxon>Actinomycetes</taxon>
        <taxon>Kitasatosporales</taxon>
        <taxon>Streptomycetaceae</taxon>
        <taxon>Streptomyces</taxon>
    </lineage>
</organism>
<protein>
    <submittedName>
        <fullName evidence="1">Uncharacterized protein</fullName>
    </submittedName>
</protein>
<dbReference type="EMBL" id="LC735414">
    <property type="protein sequence ID" value="BDT39493.1"/>
    <property type="molecule type" value="Genomic_DNA"/>
</dbReference>
<sequence>MDHTQLEKTGITEEVMERAVSALFTDLTPQAEKAGLRPDQLLASWGTETESAYHFGYVMAARRGLEGVELSRAAAVGILYAFGQSSEPGVRGRGESIRRELSTIAYRQLDEAHRAAGQHPSFVPFRCCPAATYRDDVAPDLARDLPWSVEGARWRCETCGRPFDTDRVNLLPGESWAIRGNVLGRIDMGGER</sequence>
<dbReference type="AlphaFoldDB" id="A0AA86IWV0"/>
<accession>A0AA86IWV0</accession>